<proteinExistence type="predicted"/>
<accession>A0A016V021</accession>
<name>A0A016V021_9BILA</name>
<comment type="caution">
    <text evidence="1">The sequence shown here is derived from an EMBL/GenBank/DDBJ whole genome shotgun (WGS) entry which is preliminary data.</text>
</comment>
<organism evidence="1 2">
    <name type="scientific">Ancylostoma ceylanicum</name>
    <dbReference type="NCBI Taxonomy" id="53326"/>
    <lineage>
        <taxon>Eukaryota</taxon>
        <taxon>Metazoa</taxon>
        <taxon>Ecdysozoa</taxon>
        <taxon>Nematoda</taxon>
        <taxon>Chromadorea</taxon>
        <taxon>Rhabditida</taxon>
        <taxon>Rhabditina</taxon>
        <taxon>Rhabditomorpha</taxon>
        <taxon>Strongyloidea</taxon>
        <taxon>Ancylostomatidae</taxon>
        <taxon>Ancylostomatinae</taxon>
        <taxon>Ancylostoma</taxon>
    </lineage>
</organism>
<protein>
    <submittedName>
        <fullName evidence="1">Uncharacterized protein</fullName>
    </submittedName>
</protein>
<gene>
    <name evidence="1" type="primary">Acey_s0021.g283</name>
    <name evidence="1" type="ORF">Y032_0021g283</name>
</gene>
<keyword evidence="2" id="KW-1185">Reference proteome</keyword>
<dbReference type="AlphaFoldDB" id="A0A016V021"/>
<evidence type="ECO:0000313" key="1">
    <source>
        <dbReference type="EMBL" id="EYC20571.1"/>
    </source>
</evidence>
<reference evidence="2" key="1">
    <citation type="journal article" date="2015" name="Nat. Genet.">
        <title>The genome and transcriptome of the zoonotic hookworm Ancylostoma ceylanicum identify infection-specific gene families.</title>
        <authorList>
            <person name="Schwarz E.M."/>
            <person name="Hu Y."/>
            <person name="Antoshechkin I."/>
            <person name="Miller M.M."/>
            <person name="Sternberg P.W."/>
            <person name="Aroian R.V."/>
        </authorList>
    </citation>
    <scope>NUCLEOTIDE SEQUENCE</scope>
    <source>
        <strain evidence="2">HY135</strain>
    </source>
</reference>
<dbReference type="EMBL" id="JARK01001357">
    <property type="protein sequence ID" value="EYC20571.1"/>
    <property type="molecule type" value="Genomic_DNA"/>
</dbReference>
<evidence type="ECO:0000313" key="2">
    <source>
        <dbReference type="Proteomes" id="UP000024635"/>
    </source>
</evidence>
<dbReference type="Proteomes" id="UP000024635">
    <property type="component" value="Unassembled WGS sequence"/>
</dbReference>
<sequence>MEKRDIDVSKCTFWGTKITLRWLCQFILGRRSRHGLRCHTRYPCPILHFPSNTLFGYSGTPWPSNTPSTLRIFGH</sequence>